<dbReference type="Gene3D" id="3.30.160.60">
    <property type="entry name" value="Classic Zinc Finger"/>
    <property type="match status" value="4"/>
</dbReference>
<sequence length="348" mass="38837">MSQMQLLRLFISERLSAAAEEIFAAVQRTVSEREEEEEEAARSERAADQHGLKQEVHVHNDDAPQVFVCAHEQKHFEQQWSPESCRNNPSVDQDDTGPLAPEPPAIKQEQPWSSPDMEDADTSTGKVTPTYMTSCIYSDMTDTGNEDRKPVLVEGTAQSSGAYWTLLPDCSVSLNNMGPELGLATQTGYSIGKVHTQSPTGRKQLSPTPPNKETKSSSQSYCCRFCGKEFSHSAHLATHTQIHTSEKLFICEVCGKEFRHGNSVNVHMRIHTEEKPYRCRICGKAFRHVGNLNVHTRIHTGEKPHTCTVCGKKFSRNNLMTKHMALHTGERSLNTQSVLRRGSVGMTS</sequence>
<keyword evidence="4 7" id="KW-0863">Zinc-finger</keyword>
<dbReference type="GO" id="GO:0005634">
    <property type="term" value="C:nucleus"/>
    <property type="evidence" value="ECO:0007669"/>
    <property type="project" value="UniProtKB-SubCell"/>
</dbReference>
<dbReference type="PROSITE" id="PS50157">
    <property type="entry name" value="ZINC_FINGER_C2H2_2"/>
    <property type="match status" value="4"/>
</dbReference>
<evidence type="ECO:0000256" key="5">
    <source>
        <dbReference type="ARBA" id="ARBA00022833"/>
    </source>
</evidence>
<evidence type="ECO:0000313" key="11">
    <source>
        <dbReference type="Proteomes" id="UP001488805"/>
    </source>
</evidence>
<dbReference type="GO" id="GO:0000981">
    <property type="term" value="F:DNA-binding transcription factor activity, RNA polymerase II-specific"/>
    <property type="evidence" value="ECO:0007669"/>
    <property type="project" value="TreeGrafter"/>
</dbReference>
<protein>
    <recommendedName>
        <fullName evidence="9">C2H2-type domain-containing protein</fullName>
    </recommendedName>
</protein>
<evidence type="ECO:0000256" key="3">
    <source>
        <dbReference type="ARBA" id="ARBA00022737"/>
    </source>
</evidence>
<dbReference type="InterPro" id="IPR013087">
    <property type="entry name" value="Znf_C2H2_type"/>
</dbReference>
<evidence type="ECO:0000256" key="7">
    <source>
        <dbReference type="PROSITE-ProRule" id="PRU00042"/>
    </source>
</evidence>
<dbReference type="PANTHER" id="PTHR24394:SF29">
    <property type="entry name" value="MYONEURIN"/>
    <property type="match status" value="1"/>
</dbReference>
<keyword evidence="2" id="KW-0479">Metal-binding</keyword>
<evidence type="ECO:0000256" key="6">
    <source>
        <dbReference type="ARBA" id="ARBA00023242"/>
    </source>
</evidence>
<feature type="compositionally biased region" description="Basic and acidic residues" evidence="8">
    <location>
        <begin position="40"/>
        <end position="51"/>
    </location>
</feature>
<dbReference type="AlphaFoldDB" id="A0AAW1EXY3"/>
<proteinExistence type="predicted"/>
<dbReference type="GO" id="GO:0008270">
    <property type="term" value="F:zinc ion binding"/>
    <property type="evidence" value="ECO:0007669"/>
    <property type="project" value="UniProtKB-KW"/>
</dbReference>
<dbReference type="InterPro" id="IPR036236">
    <property type="entry name" value="Znf_C2H2_sf"/>
</dbReference>
<evidence type="ECO:0000256" key="1">
    <source>
        <dbReference type="ARBA" id="ARBA00004123"/>
    </source>
</evidence>
<feature type="region of interest" description="Disordered" evidence="8">
    <location>
        <begin position="194"/>
        <end position="217"/>
    </location>
</feature>
<dbReference type="PROSITE" id="PS00028">
    <property type="entry name" value="ZINC_FINGER_C2H2_1"/>
    <property type="match status" value="4"/>
</dbReference>
<evidence type="ECO:0000313" key="10">
    <source>
        <dbReference type="EMBL" id="KAK9526915.1"/>
    </source>
</evidence>
<feature type="region of interest" description="Disordered" evidence="8">
    <location>
        <begin position="29"/>
        <end position="51"/>
    </location>
</feature>
<evidence type="ECO:0000259" key="9">
    <source>
        <dbReference type="PROSITE" id="PS50157"/>
    </source>
</evidence>
<feature type="domain" description="C2H2-type" evidence="9">
    <location>
        <begin position="249"/>
        <end position="276"/>
    </location>
</feature>
<dbReference type="FunFam" id="3.30.160.60:FF:002343">
    <property type="entry name" value="Zinc finger protein 33A"/>
    <property type="match status" value="1"/>
</dbReference>
<evidence type="ECO:0000256" key="4">
    <source>
        <dbReference type="ARBA" id="ARBA00022771"/>
    </source>
</evidence>
<dbReference type="FunFam" id="3.30.160.60:FF:000624">
    <property type="entry name" value="zinc finger protein 697"/>
    <property type="match status" value="1"/>
</dbReference>
<feature type="region of interest" description="Disordered" evidence="8">
    <location>
        <begin position="78"/>
        <end position="128"/>
    </location>
</feature>
<organism evidence="10 11">
    <name type="scientific">Zoarces viviparus</name>
    <name type="common">Viviparous eelpout</name>
    <name type="synonym">Blennius viviparus</name>
    <dbReference type="NCBI Taxonomy" id="48416"/>
    <lineage>
        <taxon>Eukaryota</taxon>
        <taxon>Metazoa</taxon>
        <taxon>Chordata</taxon>
        <taxon>Craniata</taxon>
        <taxon>Vertebrata</taxon>
        <taxon>Euteleostomi</taxon>
        <taxon>Actinopterygii</taxon>
        <taxon>Neopterygii</taxon>
        <taxon>Teleostei</taxon>
        <taxon>Neoteleostei</taxon>
        <taxon>Acanthomorphata</taxon>
        <taxon>Eupercaria</taxon>
        <taxon>Perciformes</taxon>
        <taxon>Cottioidei</taxon>
        <taxon>Zoarcales</taxon>
        <taxon>Zoarcidae</taxon>
        <taxon>Zoarcinae</taxon>
        <taxon>Zoarces</taxon>
    </lineage>
</organism>
<evidence type="ECO:0000256" key="2">
    <source>
        <dbReference type="ARBA" id="ARBA00022723"/>
    </source>
</evidence>
<dbReference type="EMBL" id="JBCEZU010000123">
    <property type="protein sequence ID" value="KAK9526915.1"/>
    <property type="molecule type" value="Genomic_DNA"/>
</dbReference>
<dbReference type="PANTHER" id="PTHR24394">
    <property type="entry name" value="ZINC FINGER PROTEIN"/>
    <property type="match status" value="1"/>
</dbReference>
<reference evidence="10 11" key="1">
    <citation type="journal article" date="2024" name="Genome Biol. Evol.">
        <title>Chromosome-level genome assembly of the viviparous eelpout Zoarces viviparus.</title>
        <authorList>
            <person name="Fuhrmann N."/>
            <person name="Brasseur M.V."/>
            <person name="Bakowski C.E."/>
            <person name="Podsiadlowski L."/>
            <person name="Prost S."/>
            <person name="Krehenwinkel H."/>
            <person name="Mayer C."/>
        </authorList>
    </citation>
    <scope>NUCLEOTIDE SEQUENCE [LARGE SCALE GENOMIC DNA]</scope>
    <source>
        <strain evidence="10">NO-MEL_2022_Ind0_liver</strain>
    </source>
</reference>
<dbReference type="SUPFAM" id="SSF57667">
    <property type="entry name" value="beta-beta-alpha zinc fingers"/>
    <property type="match status" value="2"/>
</dbReference>
<dbReference type="FunFam" id="3.30.160.60:FF:001290">
    <property type="entry name" value="Zinc finger 45-like"/>
    <property type="match status" value="1"/>
</dbReference>
<keyword evidence="11" id="KW-1185">Reference proteome</keyword>
<comment type="subcellular location">
    <subcellularLocation>
        <location evidence="1">Nucleus</location>
    </subcellularLocation>
</comment>
<keyword evidence="5" id="KW-0862">Zinc</keyword>
<feature type="compositionally biased region" description="Polar residues" evidence="8">
    <location>
        <begin position="78"/>
        <end position="91"/>
    </location>
</feature>
<dbReference type="SMART" id="SM00355">
    <property type="entry name" value="ZnF_C2H2"/>
    <property type="match status" value="4"/>
</dbReference>
<feature type="domain" description="C2H2-type" evidence="9">
    <location>
        <begin position="305"/>
        <end position="332"/>
    </location>
</feature>
<gene>
    <name evidence="10" type="ORF">VZT92_015588</name>
</gene>
<feature type="compositionally biased region" description="Polar residues" evidence="8">
    <location>
        <begin position="194"/>
        <end position="206"/>
    </location>
</feature>
<feature type="domain" description="C2H2-type" evidence="9">
    <location>
        <begin position="221"/>
        <end position="248"/>
    </location>
</feature>
<dbReference type="Pfam" id="PF00096">
    <property type="entry name" value="zf-C2H2"/>
    <property type="match status" value="3"/>
</dbReference>
<name>A0AAW1EXY3_ZOAVI</name>
<evidence type="ECO:0000256" key="8">
    <source>
        <dbReference type="SAM" id="MobiDB-lite"/>
    </source>
</evidence>
<keyword evidence="6" id="KW-0539">Nucleus</keyword>
<accession>A0AAW1EXY3</accession>
<comment type="caution">
    <text evidence="10">The sequence shown here is derived from an EMBL/GenBank/DDBJ whole genome shotgun (WGS) entry which is preliminary data.</text>
</comment>
<feature type="domain" description="C2H2-type" evidence="9">
    <location>
        <begin position="277"/>
        <end position="304"/>
    </location>
</feature>
<dbReference type="Proteomes" id="UP001488805">
    <property type="component" value="Unassembled WGS sequence"/>
</dbReference>
<keyword evidence="3" id="KW-0677">Repeat</keyword>